<dbReference type="Gene3D" id="3.20.20.10">
    <property type="entry name" value="Alanine racemase"/>
    <property type="match status" value="1"/>
</dbReference>
<dbReference type="InterPro" id="IPR029066">
    <property type="entry name" value="PLP-binding_barrel"/>
</dbReference>
<comment type="similarity">
    <text evidence="2">Belongs to the Orn/Lys/Arg decarboxylase class-II family.</text>
</comment>
<evidence type="ECO:0000256" key="10">
    <source>
        <dbReference type="ARBA" id="ARBA00049127"/>
    </source>
</evidence>
<dbReference type="PANTHER" id="PTHR11482">
    <property type="entry name" value="ARGININE/DIAMINOPIMELATE/ORNITHINE DECARBOXYLASE"/>
    <property type="match status" value="1"/>
</dbReference>
<evidence type="ECO:0000256" key="8">
    <source>
        <dbReference type="ARBA" id="ARBA00037173"/>
    </source>
</evidence>
<dbReference type="FunFam" id="3.20.20.10:FF:000005">
    <property type="entry name" value="Ornithine decarboxylase"/>
    <property type="match status" value="1"/>
</dbReference>
<reference evidence="13" key="2">
    <citation type="submission" date="2022-10" db="EMBL/GenBank/DDBJ databases">
        <authorList>
            <consortium name="ENA_rothamsted_submissions"/>
            <consortium name="culmorum"/>
            <person name="King R."/>
        </authorList>
    </citation>
    <scope>NUCLEOTIDE SEQUENCE</scope>
</reference>
<dbReference type="InterPro" id="IPR022644">
    <property type="entry name" value="De-COase2_N"/>
</dbReference>
<sequence length="376" mass="43330">MDVLQVTEKIIDKNLSKDNDDAFFVLDIEEVKRKYEYWIQKIPRVVPYYAVKSNDDVRVMKLLRDLGAGYDCASKKEISQVLELNVDPNRIIYSNTIKQVSHIKYSAEKGIDKITFDSAPELEKIKQHYSNAKVVLRIFNLGLKFGCNHETEAPKLIKLCKELDMNLIGLSFHIGSFTNDHTVYERAFETTRKLFDYAETLGMKLNFIDIGGGFAGKDLSIFDNYAASINAGIEKYFSLNDVEIISEPGRFFVDTAFSVATQVILKKPSEDGQIYYYINESIYMSFLTMFLYKENLKFSVIRKTKTEHEPKELLSTIWGCTCNSMDKIIGNRMMTEVEMGDWLLFFNMGDYTTTTSTKFNGFKNVNVYSFEDIENL</sequence>
<dbReference type="AlphaFoldDB" id="A0A9N9RRP5"/>
<evidence type="ECO:0000259" key="12">
    <source>
        <dbReference type="Pfam" id="PF02784"/>
    </source>
</evidence>
<comment type="cofactor">
    <cofactor evidence="1 11">
        <name>pyridoxal 5'-phosphate</name>
        <dbReference type="ChEBI" id="CHEBI:597326"/>
    </cofactor>
</comment>
<evidence type="ECO:0000256" key="4">
    <source>
        <dbReference type="ARBA" id="ARBA00023115"/>
    </source>
</evidence>
<dbReference type="Pfam" id="PF02784">
    <property type="entry name" value="Orn_Arg_deC_N"/>
    <property type="match status" value="1"/>
</dbReference>
<dbReference type="PROSITE" id="PS00878">
    <property type="entry name" value="ODR_DC_2_1"/>
    <property type="match status" value="1"/>
</dbReference>
<evidence type="ECO:0000256" key="5">
    <source>
        <dbReference type="ARBA" id="ARBA00023239"/>
    </source>
</evidence>
<dbReference type="InterPro" id="IPR000183">
    <property type="entry name" value="Orn/DAP/Arg_de-COase"/>
</dbReference>
<evidence type="ECO:0000313" key="14">
    <source>
        <dbReference type="Proteomes" id="UP001153620"/>
    </source>
</evidence>
<reference evidence="13" key="1">
    <citation type="submission" date="2022-01" db="EMBL/GenBank/DDBJ databases">
        <authorList>
            <person name="King R."/>
        </authorList>
    </citation>
    <scope>NUCLEOTIDE SEQUENCE</scope>
</reference>
<comment type="subunit">
    <text evidence="9">Homodimer. Only the dimer is catalytically active, as the active sites are constructed of residues from both monomers.</text>
</comment>
<name>A0A9N9RRP5_9DIPT</name>
<evidence type="ECO:0000256" key="2">
    <source>
        <dbReference type="ARBA" id="ARBA00008872"/>
    </source>
</evidence>
<dbReference type="OrthoDB" id="5034579at2759"/>
<evidence type="ECO:0000256" key="11">
    <source>
        <dbReference type="PIRSR" id="PIRSR600183-50"/>
    </source>
</evidence>
<dbReference type="EMBL" id="OU895878">
    <property type="protein sequence ID" value="CAG9802114.1"/>
    <property type="molecule type" value="Genomic_DNA"/>
</dbReference>
<dbReference type="GO" id="GO:0033387">
    <property type="term" value="P:putrescine biosynthetic process from arginine, via ornithine"/>
    <property type="evidence" value="ECO:0007669"/>
    <property type="project" value="TreeGrafter"/>
</dbReference>
<dbReference type="SUPFAM" id="SSF50621">
    <property type="entry name" value="Alanine racemase C-terminal domain-like"/>
    <property type="match status" value="1"/>
</dbReference>
<keyword evidence="14" id="KW-1185">Reference proteome</keyword>
<comment type="pathway">
    <text evidence="6">Amine and polyamine biosynthesis; putrescine biosynthesis via L-ornithine pathway; putrescine from L-ornithine: step 1/1.</text>
</comment>
<organism evidence="13 14">
    <name type="scientific">Chironomus riparius</name>
    <dbReference type="NCBI Taxonomy" id="315576"/>
    <lineage>
        <taxon>Eukaryota</taxon>
        <taxon>Metazoa</taxon>
        <taxon>Ecdysozoa</taxon>
        <taxon>Arthropoda</taxon>
        <taxon>Hexapoda</taxon>
        <taxon>Insecta</taxon>
        <taxon>Pterygota</taxon>
        <taxon>Neoptera</taxon>
        <taxon>Endopterygota</taxon>
        <taxon>Diptera</taxon>
        <taxon>Nematocera</taxon>
        <taxon>Chironomoidea</taxon>
        <taxon>Chironomidae</taxon>
        <taxon>Chironominae</taxon>
        <taxon>Chironomus</taxon>
    </lineage>
</organism>
<evidence type="ECO:0000256" key="1">
    <source>
        <dbReference type="ARBA" id="ARBA00001933"/>
    </source>
</evidence>
<feature type="active site" description="Proton donor" evidence="11">
    <location>
        <position position="322"/>
    </location>
</feature>
<dbReference type="PRINTS" id="PR01182">
    <property type="entry name" value="ORNDCRBXLASE"/>
</dbReference>
<accession>A0A9N9RRP5</accession>
<comment type="function">
    <text evidence="8">Catalyzes the first and rate-limiting step of polyamine biosynthesis that converts ornithine into putrescine, which is the precursor for the polyamines, spermidine and spermine. Polyamines are essential for cell proliferation and are implicated in cellular processes, ranging from DNA replication to apoptosis.</text>
</comment>
<protein>
    <recommendedName>
        <fullName evidence="7">ornithine decarboxylase</fullName>
        <ecNumber evidence="7">4.1.1.17</ecNumber>
    </recommendedName>
</protein>
<dbReference type="PRINTS" id="PR01179">
    <property type="entry name" value="ODADCRBXLASE"/>
</dbReference>
<dbReference type="EC" id="4.1.1.17" evidence="7"/>
<feature type="modified residue" description="N6-(pyridoxal phosphate)lysine" evidence="11">
    <location>
        <position position="52"/>
    </location>
</feature>
<evidence type="ECO:0000256" key="3">
    <source>
        <dbReference type="ARBA" id="ARBA00022898"/>
    </source>
</evidence>
<evidence type="ECO:0000256" key="9">
    <source>
        <dbReference type="ARBA" id="ARBA00046672"/>
    </source>
</evidence>
<dbReference type="GO" id="GO:0004586">
    <property type="term" value="F:ornithine decarboxylase activity"/>
    <property type="evidence" value="ECO:0007669"/>
    <property type="project" value="UniProtKB-EC"/>
</dbReference>
<keyword evidence="3 11" id="KW-0663">Pyridoxal phosphate</keyword>
<gene>
    <name evidence="13" type="ORF">CHIRRI_LOCUS5029</name>
</gene>
<proteinExistence type="inferred from homology"/>
<dbReference type="GO" id="GO:0005737">
    <property type="term" value="C:cytoplasm"/>
    <property type="evidence" value="ECO:0007669"/>
    <property type="project" value="TreeGrafter"/>
</dbReference>
<comment type="catalytic activity">
    <reaction evidence="10">
        <text>L-ornithine + H(+) = putrescine + CO2</text>
        <dbReference type="Rhea" id="RHEA:22964"/>
        <dbReference type="ChEBI" id="CHEBI:15378"/>
        <dbReference type="ChEBI" id="CHEBI:16526"/>
        <dbReference type="ChEBI" id="CHEBI:46911"/>
        <dbReference type="ChEBI" id="CHEBI:326268"/>
        <dbReference type="EC" id="4.1.1.17"/>
    </reaction>
</comment>
<dbReference type="CDD" id="cd00622">
    <property type="entry name" value="PLPDE_III_ODC"/>
    <property type="match status" value="1"/>
</dbReference>
<feature type="domain" description="Orn/DAP/Arg decarboxylase 2 N-terminal" evidence="12">
    <location>
        <begin position="29"/>
        <end position="253"/>
    </location>
</feature>
<dbReference type="SUPFAM" id="SSF51419">
    <property type="entry name" value="PLP-binding barrel"/>
    <property type="match status" value="1"/>
</dbReference>
<keyword evidence="4" id="KW-0620">Polyamine biosynthesis</keyword>
<dbReference type="Proteomes" id="UP001153620">
    <property type="component" value="Chromosome 2"/>
</dbReference>
<evidence type="ECO:0000313" key="13">
    <source>
        <dbReference type="EMBL" id="CAG9802114.1"/>
    </source>
</evidence>
<dbReference type="Gene3D" id="2.40.37.10">
    <property type="entry name" value="Lyase, Ornithine Decarboxylase, Chain A, domain 1"/>
    <property type="match status" value="1"/>
</dbReference>
<dbReference type="InterPro" id="IPR002433">
    <property type="entry name" value="Orn_de-COase"/>
</dbReference>
<evidence type="ECO:0000256" key="7">
    <source>
        <dbReference type="ARBA" id="ARBA00034138"/>
    </source>
</evidence>
<evidence type="ECO:0000256" key="6">
    <source>
        <dbReference type="ARBA" id="ARBA00034115"/>
    </source>
</evidence>
<dbReference type="InterPro" id="IPR022653">
    <property type="entry name" value="De-COase2_pyr-phos_BS"/>
</dbReference>
<dbReference type="PANTHER" id="PTHR11482:SF6">
    <property type="entry name" value="ORNITHINE DECARBOXYLASE 1-RELATED"/>
    <property type="match status" value="1"/>
</dbReference>
<keyword evidence="5" id="KW-0456">Lyase</keyword>
<dbReference type="InterPro" id="IPR009006">
    <property type="entry name" value="Ala_racemase/Decarboxylase_C"/>
</dbReference>